<dbReference type="InterPro" id="IPR018485">
    <property type="entry name" value="FGGY_C"/>
</dbReference>
<feature type="binding site" evidence="9">
    <location>
        <position position="18"/>
    </location>
    <ligand>
        <name>ADP</name>
        <dbReference type="ChEBI" id="CHEBI:456216"/>
    </ligand>
</feature>
<dbReference type="RefSeq" id="WP_169664962.1">
    <property type="nucleotide sequence ID" value="NZ_CP076132.1"/>
</dbReference>
<feature type="binding site" evidence="9">
    <location>
        <position position="135"/>
    </location>
    <ligand>
        <name>glycerol</name>
        <dbReference type="ChEBI" id="CHEBI:17754"/>
    </ligand>
</feature>
<dbReference type="GO" id="GO:0019563">
    <property type="term" value="P:glycerol catabolic process"/>
    <property type="evidence" value="ECO:0007669"/>
    <property type="project" value="UniProtKB-UniRule"/>
</dbReference>
<evidence type="ECO:0000259" key="12">
    <source>
        <dbReference type="Pfam" id="PF02782"/>
    </source>
</evidence>
<feature type="binding site" evidence="9">
    <location>
        <position position="245"/>
    </location>
    <ligand>
        <name>glycerol</name>
        <dbReference type="ChEBI" id="CHEBI:17754"/>
    </ligand>
</feature>
<evidence type="ECO:0000256" key="10">
    <source>
        <dbReference type="RuleBase" id="RU003733"/>
    </source>
</evidence>
<sequence length="498" mass="55021">MPDNQYILSLDQGTTSSRAIIFDKKGDIISVAQKEFKQIFPKSGWVEHNPNEIWATQVSVAAEAIAEGGLTGLNIAGIGITNQRETTIVWDIDTGQPIYNAIVWQDRRTSKFCDKLKKKYADLIRNKTGLIIDAYFSASKINWILNNVKEAKEKAIAGKLKFGTVDSWLIWKLTRGKVHVTDVTNASRTMLFDIHKLQWDKELLEIFDVPKSMLPEVKSSSEVYAKTATTLFASKIPIAGIAGDQQAALFGQLCLKKGMAKNTYGTGCFIVMNTGKKPVVSKNKLLTTIAWKIGDTTNYALEGSVFIGGAAIQWLRDGLGIIKKAKHTEKIAKEVKDSGGVVFVPALAGLGAPHWDQYARGTILGLTRGTSRGHIVRATLEAIAFQSYDVLKAMEADTNKSTKELRVDGGASANNLLMQIQSDIASTQVVRPKTMETTAMGAAFLAGLAVGYWKDIDELEKIWSVEKTFNPDNCQESKNRVYKQWKKGVKRSFSWDKD</sequence>
<dbReference type="PANTHER" id="PTHR10196:SF69">
    <property type="entry name" value="GLYCEROL KINASE"/>
    <property type="match status" value="1"/>
</dbReference>
<feature type="binding site" evidence="9">
    <location>
        <position position="84"/>
    </location>
    <ligand>
        <name>sn-glycerol 3-phosphate</name>
        <dbReference type="ChEBI" id="CHEBI:57597"/>
    </ligand>
</feature>
<keyword evidence="7 9" id="KW-0067">ATP-binding</keyword>
<evidence type="ECO:0000256" key="8">
    <source>
        <dbReference type="ARBA" id="ARBA00052101"/>
    </source>
</evidence>
<dbReference type="FunFam" id="3.30.420.40:FF:000008">
    <property type="entry name" value="Glycerol kinase"/>
    <property type="match status" value="1"/>
</dbReference>
<dbReference type="Pfam" id="PF00370">
    <property type="entry name" value="FGGY_N"/>
    <property type="match status" value="1"/>
</dbReference>
<dbReference type="NCBIfam" id="NF000756">
    <property type="entry name" value="PRK00047.1"/>
    <property type="match status" value="1"/>
</dbReference>
<comment type="similarity">
    <text evidence="2 9 10">Belongs to the FGGY kinase family.</text>
</comment>
<dbReference type="Proteomes" id="UP000678679">
    <property type="component" value="Chromosome 1"/>
</dbReference>
<keyword evidence="6 9" id="KW-0319">Glycerol metabolism</keyword>
<organism evidence="13 14">
    <name type="scientific">Flammeovirga yaeyamensis</name>
    <dbReference type="NCBI Taxonomy" id="367791"/>
    <lineage>
        <taxon>Bacteria</taxon>
        <taxon>Pseudomonadati</taxon>
        <taxon>Bacteroidota</taxon>
        <taxon>Cytophagia</taxon>
        <taxon>Cytophagales</taxon>
        <taxon>Flammeovirgaceae</taxon>
        <taxon>Flammeovirga</taxon>
    </lineage>
</organism>
<gene>
    <name evidence="9 13" type="primary">glpK</name>
    <name evidence="13" type="ORF">KMW28_02940</name>
</gene>
<feature type="binding site" evidence="9">
    <location>
        <position position="410"/>
    </location>
    <ligand>
        <name>ATP</name>
        <dbReference type="ChEBI" id="CHEBI:30616"/>
    </ligand>
</feature>
<feature type="binding site" evidence="9">
    <location>
        <position position="16"/>
    </location>
    <ligand>
        <name>ATP</name>
        <dbReference type="ChEBI" id="CHEBI:30616"/>
    </ligand>
</feature>
<accession>A0AAX1N536</accession>
<evidence type="ECO:0000256" key="1">
    <source>
        <dbReference type="ARBA" id="ARBA00005190"/>
    </source>
</evidence>
<evidence type="ECO:0000256" key="5">
    <source>
        <dbReference type="ARBA" id="ARBA00022777"/>
    </source>
</evidence>
<feature type="binding site" evidence="9">
    <location>
        <position position="15"/>
    </location>
    <ligand>
        <name>ATP</name>
        <dbReference type="ChEBI" id="CHEBI:30616"/>
    </ligand>
</feature>
<dbReference type="PROSITE" id="PS00445">
    <property type="entry name" value="FGGY_KINASES_2"/>
    <property type="match status" value="1"/>
</dbReference>
<dbReference type="KEGG" id="fya:KMW28_02940"/>
<dbReference type="FunFam" id="3.30.420.40:FF:000007">
    <property type="entry name" value="Glycerol kinase"/>
    <property type="match status" value="1"/>
</dbReference>
<dbReference type="SUPFAM" id="SSF53067">
    <property type="entry name" value="Actin-like ATPase domain"/>
    <property type="match status" value="2"/>
</dbReference>
<dbReference type="InterPro" id="IPR005999">
    <property type="entry name" value="Glycerol_kin"/>
</dbReference>
<dbReference type="EC" id="2.7.1.30" evidence="9"/>
<dbReference type="PANTHER" id="PTHR10196">
    <property type="entry name" value="SUGAR KINASE"/>
    <property type="match status" value="1"/>
</dbReference>
<dbReference type="PROSITE" id="PS00933">
    <property type="entry name" value="FGGY_KINASES_1"/>
    <property type="match status" value="1"/>
</dbReference>
<comment type="catalytic activity">
    <reaction evidence="8 9">
        <text>glycerol + ATP = sn-glycerol 3-phosphate + ADP + H(+)</text>
        <dbReference type="Rhea" id="RHEA:21644"/>
        <dbReference type="ChEBI" id="CHEBI:15378"/>
        <dbReference type="ChEBI" id="CHEBI:17754"/>
        <dbReference type="ChEBI" id="CHEBI:30616"/>
        <dbReference type="ChEBI" id="CHEBI:57597"/>
        <dbReference type="ChEBI" id="CHEBI:456216"/>
        <dbReference type="EC" id="2.7.1.30"/>
    </reaction>
</comment>
<feature type="binding site" evidence="9">
    <location>
        <position position="309"/>
    </location>
    <ligand>
        <name>ATP</name>
        <dbReference type="ChEBI" id="CHEBI:30616"/>
    </ligand>
</feature>
<feature type="binding site" evidence="9">
    <location>
        <position position="244"/>
    </location>
    <ligand>
        <name>sn-glycerol 3-phosphate</name>
        <dbReference type="ChEBI" id="CHEBI:57597"/>
    </ligand>
</feature>
<dbReference type="PIRSF" id="PIRSF000538">
    <property type="entry name" value="GlpK"/>
    <property type="match status" value="1"/>
</dbReference>
<feature type="binding site" evidence="9">
    <location>
        <position position="85"/>
    </location>
    <ligand>
        <name>sn-glycerol 3-phosphate</name>
        <dbReference type="ChEBI" id="CHEBI:57597"/>
    </ligand>
</feature>
<feature type="binding site" evidence="9">
    <location>
        <position position="309"/>
    </location>
    <ligand>
        <name>ADP</name>
        <dbReference type="ChEBI" id="CHEBI:456216"/>
    </ligand>
</feature>
<evidence type="ECO:0000256" key="9">
    <source>
        <dbReference type="HAMAP-Rule" id="MF_00186"/>
    </source>
</evidence>
<proteinExistence type="inferred from homology"/>
<dbReference type="GO" id="GO:0006072">
    <property type="term" value="P:glycerol-3-phosphate metabolic process"/>
    <property type="evidence" value="ECO:0007669"/>
    <property type="project" value="InterPro"/>
</dbReference>
<evidence type="ECO:0000256" key="6">
    <source>
        <dbReference type="ARBA" id="ARBA00022798"/>
    </source>
</evidence>
<feature type="binding site" evidence="9">
    <location>
        <position position="135"/>
    </location>
    <ligand>
        <name>sn-glycerol 3-phosphate</name>
        <dbReference type="ChEBI" id="CHEBI:57597"/>
    </ligand>
</feature>
<feature type="domain" description="Carbohydrate kinase FGGY C-terminal" evidence="12">
    <location>
        <begin position="261"/>
        <end position="449"/>
    </location>
</feature>
<evidence type="ECO:0000259" key="11">
    <source>
        <dbReference type="Pfam" id="PF00370"/>
    </source>
</evidence>
<feature type="binding site" evidence="9">
    <location>
        <position position="14"/>
    </location>
    <ligand>
        <name>ADP</name>
        <dbReference type="ChEBI" id="CHEBI:456216"/>
    </ligand>
</feature>
<feature type="binding site" evidence="9">
    <location>
        <position position="266"/>
    </location>
    <ligand>
        <name>ATP</name>
        <dbReference type="ChEBI" id="CHEBI:30616"/>
    </ligand>
</feature>
<dbReference type="GO" id="GO:0005524">
    <property type="term" value="F:ATP binding"/>
    <property type="evidence" value="ECO:0007669"/>
    <property type="project" value="UniProtKB-UniRule"/>
</dbReference>
<dbReference type="CDD" id="cd07786">
    <property type="entry name" value="FGGY_EcGK_like"/>
    <property type="match status" value="1"/>
</dbReference>
<feature type="binding site" evidence="9">
    <location>
        <position position="14"/>
    </location>
    <ligand>
        <name>sn-glycerol 3-phosphate</name>
        <dbReference type="ChEBI" id="CHEBI:57597"/>
    </ligand>
</feature>
<dbReference type="Gene3D" id="3.30.420.40">
    <property type="match status" value="2"/>
</dbReference>
<keyword evidence="14" id="KW-1185">Reference proteome</keyword>
<evidence type="ECO:0000256" key="2">
    <source>
        <dbReference type="ARBA" id="ARBA00009156"/>
    </source>
</evidence>
<evidence type="ECO:0000313" key="14">
    <source>
        <dbReference type="Proteomes" id="UP000678679"/>
    </source>
</evidence>
<keyword evidence="5 9" id="KW-0418">Kinase</keyword>
<feature type="binding site" evidence="9">
    <location>
        <position position="85"/>
    </location>
    <ligand>
        <name>glycerol</name>
        <dbReference type="ChEBI" id="CHEBI:17754"/>
    </ligand>
</feature>
<dbReference type="HAMAP" id="MF_00186">
    <property type="entry name" value="Glycerol_kin"/>
    <property type="match status" value="1"/>
</dbReference>
<feature type="binding site" evidence="9">
    <location>
        <position position="14"/>
    </location>
    <ligand>
        <name>ATP</name>
        <dbReference type="ChEBI" id="CHEBI:30616"/>
    </ligand>
</feature>
<dbReference type="InterPro" id="IPR000577">
    <property type="entry name" value="Carb_kinase_FGGY"/>
</dbReference>
<reference evidence="13 14" key="1">
    <citation type="submission" date="2021-05" db="EMBL/GenBank/DDBJ databases">
        <title>Comparative genomic studies on the polysaccharide-degrading batcterial strains of the Flammeovirga genus.</title>
        <authorList>
            <person name="Zewei F."/>
            <person name="Zheng Z."/>
            <person name="Yu L."/>
            <person name="Ruyue G."/>
            <person name="Yanhong M."/>
            <person name="Yuanyuan C."/>
            <person name="Jingyan G."/>
            <person name="Wenjun H."/>
        </authorList>
    </citation>
    <scope>NUCLEOTIDE SEQUENCE [LARGE SCALE GENOMIC DNA]</scope>
    <source>
        <strain evidence="13 14">NBRC:100898</strain>
    </source>
</reference>
<feature type="binding site" evidence="9">
    <location>
        <position position="313"/>
    </location>
    <ligand>
        <name>ATP</name>
        <dbReference type="ChEBI" id="CHEBI:30616"/>
    </ligand>
</feature>
<dbReference type="NCBIfam" id="TIGR01311">
    <property type="entry name" value="glycerol_kin"/>
    <property type="match status" value="1"/>
</dbReference>
<dbReference type="InterPro" id="IPR043129">
    <property type="entry name" value="ATPase_NBD"/>
</dbReference>
<feature type="binding site" evidence="9">
    <location>
        <position position="410"/>
    </location>
    <ligand>
        <name>ADP</name>
        <dbReference type="ChEBI" id="CHEBI:456216"/>
    </ligand>
</feature>
<dbReference type="GO" id="GO:0005829">
    <property type="term" value="C:cytosol"/>
    <property type="evidence" value="ECO:0007669"/>
    <property type="project" value="UniProtKB-ARBA"/>
</dbReference>
<dbReference type="InterPro" id="IPR018484">
    <property type="entry name" value="FGGY_N"/>
</dbReference>
<protein>
    <recommendedName>
        <fullName evidence="9">Glycerol kinase</fullName>
        <ecNumber evidence="9">2.7.1.30</ecNumber>
    </recommendedName>
    <alternativeName>
        <fullName evidence="9">ATP:glycerol 3-phosphotransferase</fullName>
    </alternativeName>
    <alternativeName>
        <fullName evidence="9">Glycerokinase</fullName>
        <shortName evidence="9">GK</shortName>
    </alternativeName>
</protein>
<evidence type="ECO:0000313" key="13">
    <source>
        <dbReference type="EMBL" id="QWG02547.1"/>
    </source>
</evidence>
<name>A0AAX1N536_9BACT</name>
<evidence type="ECO:0000256" key="3">
    <source>
        <dbReference type="ARBA" id="ARBA00022679"/>
    </source>
</evidence>
<dbReference type="AlphaFoldDB" id="A0AAX1N536"/>
<dbReference type="EMBL" id="CP076132">
    <property type="protein sequence ID" value="QWG02547.1"/>
    <property type="molecule type" value="Genomic_DNA"/>
</dbReference>
<feature type="domain" description="Carbohydrate kinase FGGY N-terminal" evidence="11">
    <location>
        <begin position="6"/>
        <end position="251"/>
    </location>
</feature>
<feature type="binding site" evidence="9">
    <location>
        <position position="266"/>
    </location>
    <ligand>
        <name>ADP</name>
        <dbReference type="ChEBI" id="CHEBI:456216"/>
    </ligand>
</feature>
<comment type="function">
    <text evidence="9">Key enzyme in the regulation of glycerol uptake and metabolism. Catalyzes the phosphorylation of glycerol to yield sn-glycerol 3-phosphate.</text>
</comment>
<dbReference type="Pfam" id="PF02782">
    <property type="entry name" value="FGGY_C"/>
    <property type="match status" value="1"/>
</dbReference>
<feature type="binding site" evidence="9">
    <location>
        <position position="84"/>
    </location>
    <ligand>
        <name>glycerol</name>
        <dbReference type="ChEBI" id="CHEBI:17754"/>
    </ligand>
</feature>
<comment type="pathway">
    <text evidence="1 9">Polyol metabolism; glycerol degradation via glycerol kinase pathway; sn-glycerol 3-phosphate from glycerol: step 1/1.</text>
</comment>
<keyword evidence="4 9" id="KW-0547">Nucleotide-binding</keyword>
<feature type="binding site" evidence="9">
    <location>
        <position position="244"/>
    </location>
    <ligand>
        <name>glycerol</name>
        <dbReference type="ChEBI" id="CHEBI:17754"/>
    </ligand>
</feature>
<dbReference type="GO" id="GO:0004370">
    <property type="term" value="F:glycerol kinase activity"/>
    <property type="evidence" value="ECO:0007669"/>
    <property type="project" value="UniProtKB-UniRule"/>
</dbReference>
<feature type="binding site" evidence="9">
    <location>
        <position position="414"/>
    </location>
    <ligand>
        <name>ADP</name>
        <dbReference type="ChEBI" id="CHEBI:456216"/>
    </ligand>
</feature>
<keyword evidence="3 9" id="KW-0808">Transferase</keyword>
<comment type="activity regulation">
    <text evidence="9">Inhibited by fructose 1,6-bisphosphate (FBP).</text>
</comment>
<evidence type="ECO:0000256" key="4">
    <source>
        <dbReference type="ARBA" id="ARBA00022741"/>
    </source>
</evidence>
<evidence type="ECO:0000256" key="7">
    <source>
        <dbReference type="ARBA" id="ARBA00022840"/>
    </source>
</evidence>
<dbReference type="InterPro" id="IPR018483">
    <property type="entry name" value="Carb_kinase_FGGY_CS"/>
</dbReference>